<protein>
    <submittedName>
        <fullName evidence="1">Sec-independent protein translocase subunit TatB</fullName>
    </submittedName>
</protein>
<gene>
    <name evidence="1" type="primary">tatB</name>
    <name evidence="1" type="ORF">MW7_003635</name>
</gene>
<reference evidence="1" key="1">
    <citation type="submission" date="2019-05" db="EMBL/GenBank/DDBJ databases">
        <title>Revised genome assembly of Burkholderiaceae (previously Ralstonia) sp. PBA.</title>
        <authorList>
            <person name="Gan H.M."/>
        </authorList>
    </citation>
    <scope>NUCLEOTIDE SEQUENCE</scope>
    <source>
        <strain evidence="1">PBA</strain>
    </source>
</reference>
<dbReference type="EMBL" id="AKCV02000011">
    <property type="protein sequence ID" value="TMS59284.1"/>
    <property type="molecule type" value="Genomic_DNA"/>
</dbReference>
<accession>A0ACD3SSM3</accession>
<evidence type="ECO:0000313" key="1">
    <source>
        <dbReference type="EMBL" id="TMS59284.1"/>
    </source>
</evidence>
<evidence type="ECO:0000313" key="2">
    <source>
        <dbReference type="Proteomes" id="UP000004277"/>
    </source>
</evidence>
<organism evidence="1 2">
    <name type="scientific">Imbroritus primus</name>
    <dbReference type="NCBI Taxonomy" id="3058603"/>
    <lineage>
        <taxon>Bacteria</taxon>
        <taxon>Pseudomonadati</taxon>
        <taxon>Pseudomonadota</taxon>
        <taxon>Betaproteobacteria</taxon>
        <taxon>Burkholderiales</taxon>
        <taxon>Burkholderiaceae</taxon>
        <taxon>Imbroritus</taxon>
    </lineage>
</organism>
<keyword evidence="2" id="KW-1185">Reference proteome</keyword>
<sequence>MIDLGISKLALIGVVALVVIGPERLPRVARTVGALVGRAQRYVSSVKAEVSREIEIEELRKMRNEFEDAARNVEQTIHQGVSEHANAVNEAFSGIDNDFDSDSPSGIQPTWAAATKPRNGRNSWRNKQGAMPKWYKRQHGVRTWAQSGAARVKRHRPARGVPRSFFD</sequence>
<proteinExistence type="predicted"/>
<name>A0ACD3SSM3_9BURK</name>
<comment type="caution">
    <text evidence="1">The sequence shown here is derived from an EMBL/GenBank/DDBJ whole genome shotgun (WGS) entry which is preliminary data.</text>
</comment>
<dbReference type="Proteomes" id="UP000004277">
    <property type="component" value="Unassembled WGS sequence"/>
</dbReference>